<evidence type="ECO:0000313" key="2">
    <source>
        <dbReference type="EMBL" id="TMS35148.1"/>
    </source>
</evidence>
<sequence length="324" mass="36918">MIQATAAFAAELISGTSQPLGSSTTGDLWNLFHKNQSLYFTEFFQIYMETQPILYIIGILALLFLVLSAAYNCLYVIVRFGFDKCKVKRYQQHPTSTRLYAFLLMLFYLIWIVGMGTTLFFIYVTLIRKWTDTSHFDSDAVFESQGTDDDSFQVLDQIRDLSFSKNPVFSMEWVFNHVLKVIVPGNLILLLLAACATVVGTICYKNSRHPMDRSNTSNVMHNILAFCSGCSLLLLWVLVALGSTCFLYAHVHQNTCQEFQMRMQNDGIEKFVNSHNVSESQITEIAEMLADMEQERSEVNENICEAMARPYQVSTLPSMSFFSL</sequence>
<name>A0A4U8UTQ0_STECR</name>
<dbReference type="EMBL" id="AZBU02000001">
    <property type="protein sequence ID" value="TMS35148.1"/>
    <property type="molecule type" value="Genomic_DNA"/>
</dbReference>
<gene>
    <name evidence="2" type="ORF">L596_002608</name>
</gene>
<keyword evidence="1" id="KW-0812">Transmembrane</keyword>
<feature type="transmembrane region" description="Helical" evidence="1">
    <location>
        <begin position="181"/>
        <end position="202"/>
    </location>
</feature>
<comment type="caution">
    <text evidence="2">The sequence shown here is derived from an EMBL/GenBank/DDBJ whole genome shotgun (WGS) entry which is preliminary data.</text>
</comment>
<dbReference type="Proteomes" id="UP000298663">
    <property type="component" value="Unassembled WGS sequence"/>
</dbReference>
<protein>
    <submittedName>
        <fullName evidence="2">Uncharacterized protein</fullName>
    </submittedName>
</protein>
<evidence type="ECO:0000256" key="1">
    <source>
        <dbReference type="SAM" id="Phobius"/>
    </source>
</evidence>
<reference evidence="2 3" key="2">
    <citation type="journal article" date="2019" name="G3 (Bethesda)">
        <title>Hybrid Assembly of the Genome of the Entomopathogenic Nematode Steinernema carpocapsae Identifies the X-Chromosome.</title>
        <authorList>
            <person name="Serra L."/>
            <person name="Macchietto M."/>
            <person name="Macias-Munoz A."/>
            <person name="McGill C.J."/>
            <person name="Rodriguez I.M."/>
            <person name="Rodriguez B."/>
            <person name="Murad R."/>
            <person name="Mortazavi A."/>
        </authorList>
    </citation>
    <scope>NUCLEOTIDE SEQUENCE [LARGE SCALE GENOMIC DNA]</scope>
    <source>
        <strain evidence="2 3">ALL</strain>
    </source>
</reference>
<evidence type="ECO:0000313" key="3">
    <source>
        <dbReference type="Proteomes" id="UP000298663"/>
    </source>
</evidence>
<proteinExistence type="predicted"/>
<feature type="transmembrane region" description="Helical" evidence="1">
    <location>
        <begin position="223"/>
        <end position="249"/>
    </location>
</feature>
<keyword evidence="3" id="KW-1185">Reference proteome</keyword>
<accession>A0A4U8UTQ0</accession>
<reference evidence="2 3" key="1">
    <citation type="journal article" date="2015" name="Genome Biol.">
        <title>Comparative genomics of Steinernema reveals deeply conserved gene regulatory networks.</title>
        <authorList>
            <person name="Dillman A.R."/>
            <person name="Macchietto M."/>
            <person name="Porter C.F."/>
            <person name="Rogers A."/>
            <person name="Williams B."/>
            <person name="Antoshechkin I."/>
            <person name="Lee M.M."/>
            <person name="Goodwin Z."/>
            <person name="Lu X."/>
            <person name="Lewis E.E."/>
            <person name="Goodrich-Blair H."/>
            <person name="Stock S.P."/>
            <person name="Adams B.J."/>
            <person name="Sternberg P.W."/>
            <person name="Mortazavi A."/>
        </authorList>
    </citation>
    <scope>NUCLEOTIDE SEQUENCE [LARGE SCALE GENOMIC DNA]</scope>
    <source>
        <strain evidence="2 3">ALL</strain>
    </source>
</reference>
<dbReference type="STRING" id="34508.A0A4U8UTQ0"/>
<organism evidence="2 3">
    <name type="scientific">Steinernema carpocapsae</name>
    <name type="common">Entomopathogenic nematode</name>
    <dbReference type="NCBI Taxonomy" id="34508"/>
    <lineage>
        <taxon>Eukaryota</taxon>
        <taxon>Metazoa</taxon>
        <taxon>Ecdysozoa</taxon>
        <taxon>Nematoda</taxon>
        <taxon>Chromadorea</taxon>
        <taxon>Rhabditida</taxon>
        <taxon>Tylenchina</taxon>
        <taxon>Panagrolaimomorpha</taxon>
        <taxon>Strongyloidoidea</taxon>
        <taxon>Steinernematidae</taxon>
        <taxon>Steinernema</taxon>
    </lineage>
</organism>
<keyword evidence="1" id="KW-1133">Transmembrane helix</keyword>
<keyword evidence="1" id="KW-0472">Membrane</keyword>
<feature type="transmembrane region" description="Helical" evidence="1">
    <location>
        <begin position="99"/>
        <end position="124"/>
    </location>
</feature>
<feature type="transmembrane region" description="Helical" evidence="1">
    <location>
        <begin position="53"/>
        <end position="78"/>
    </location>
</feature>
<dbReference type="AlphaFoldDB" id="A0A4U8UTQ0"/>